<dbReference type="AlphaFoldDB" id="A0A1H7YYM6"/>
<dbReference type="PROSITE" id="PS51257">
    <property type="entry name" value="PROKAR_LIPOPROTEIN"/>
    <property type="match status" value="1"/>
</dbReference>
<evidence type="ECO:0008006" key="3">
    <source>
        <dbReference type="Google" id="ProtNLM"/>
    </source>
</evidence>
<reference evidence="2" key="1">
    <citation type="submission" date="2016-10" db="EMBL/GenBank/DDBJ databases">
        <authorList>
            <person name="Varghese N."/>
            <person name="Submissions S."/>
        </authorList>
    </citation>
    <scope>NUCLEOTIDE SEQUENCE [LARGE SCALE GENOMIC DNA]</scope>
    <source>
        <strain evidence="2">DSM 18733</strain>
    </source>
</reference>
<dbReference type="OrthoDB" id="796494at2"/>
<dbReference type="RefSeq" id="WP_139202338.1">
    <property type="nucleotide sequence ID" value="NZ_FOAF01000014.1"/>
</dbReference>
<organism evidence="1 2">
    <name type="scientific">Olivibacter domesticus</name>
    <name type="common">Pseudosphingobacterium domesticum</name>
    <dbReference type="NCBI Taxonomy" id="407022"/>
    <lineage>
        <taxon>Bacteria</taxon>
        <taxon>Pseudomonadati</taxon>
        <taxon>Bacteroidota</taxon>
        <taxon>Sphingobacteriia</taxon>
        <taxon>Sphingobacteriales</taxon>
        <taxon>Sphingobacteriaceae</taxon>
        <taxon>Olivibacter</taxon>
    </lineage>
</organism>
<sequence length="170" mass="19791">MSKRILLLPIMVLILSACEKTKDPGIEIPKPIDKAIVSTLWNTVTENYLYKNSDGSVAYEQKTVYDEPKKTTIQYKFQEDHRVWRIDKVDHTPSYYGSWELIRENKKDFVVITWGANKIDKYEVTSYTNTIMNWHIVDTKGSDLQYTKDGQVYTASSREGTIELHCPCRD</sequence>
<evidence type="ECO:0000313" key="2">
    <source>
        <dbReference type="Proteomes" id="UP000199421"/>
    </source>
</evidence>
<dbReference type="EMBL" id="FOAF01000014">
    <property type="protein sequence ID" value="SEM50329.1"/>
    <property type="molecule type" value="Genomic_DNA"/>
</dbReference>
<evidence type="ECO:0000313" key="1">
    <source>
        <dbReference type="EMBL" id="SEM50329.1"/>
    </source>
</evidence>
<dbReference type="Proteomes" id="UP000199421">
    <property type="component" value="Unassembled WGS sequence"/>
</dbReference>
<gene>
    <name evidence="1" type="ORF">SAMN05661044_05358</name>
</gene>
<proteinExistence type="predicted"/>
<accession>A0A1H7YYM6</accession>
<keyword evidence="2" id="KW-1185">Reference proteome</keyword>
<name>A0A1H7YYM6_OLID1</name>
<protein>
    <recommendedName>
        <fullName evidence="3">Lipocalin-like domain-containing protein</fullName>
    </recommendedName>
</protein>